<sequence>MTLGRSAARWPGSRPGLGLCRPMAGEATAAVGASPVSSDTSPVSSELPRSEASRDGPSRPSSDGVPTTGDAGVAAAFRSAAEDVAVTSSWAPVQSASLTVSGKGVSSVRSTAERYGPFPSGAPSSCPWGFLAAMAPAAPAPAAPAAALPSTASLAASSEPSRWLRRSEMPRRNLGRRVSVSGPA</sequence>
<evidence type="ECO:0000256" key="1">
    <source>
        <dbReference type="SAM" id="MobiDB-lite"/>
    </source>
</evidence>
<keyword evidence="3" id="KW-1185">Reference proteome</keyword>
<feature type="region of interest" description="Disordered" evidence="1">
    <location>
        <begin position="149"/>
        <end position="184"/>
    </location>
</feature>
<dbReference type="EMBL" id="JBHMFI010000001">
    <property type="protein sequence ID" value="MFB9072819.1"/>
    <property type="molecule type" value="Genomic_DNA"/>
</dbReference>
<evidence type="ECO:0000313" key="2">
    <source>
        <dbReference type="EMBL" id="MFB9072819.1"/>
    </source>
</evidence>
<name>A0ABV5G1K6_9MICC</name>
<accession>A0ABV5G1K6</accession>
<dbReference type="Proteomes" id="UP001589575">
    <property type="component" value="Unassembled WGS sequence"/>
</dbReference>
<gene>
    <name evidence="2" type="ORF">ACFFX0_17075</name>
</gene>
<feature type="compositionally biased region" description="Low complexity" evidence="1">
    <location>
        <begin position="34"/>
        <end position="45"/>
    </location>
</feature>
<comment type="caution">
    <text evidence="2">The sequence shown here is derived from an EMBL/GenBank/DDBJ whole genome shotgun (WGS) entry which is preliminary data.</text>
</comment>
<evidence type="ECO:0000313" key="3">
    <source>
        <dbReference type="Proteomes" id="UP001589575"/>
    </source>
</evidence>
<protein>
    <submittedName>
        <fullName evidence="2">Uncharacterized protein</fullName>
    </submittedName>
</protein>
<reference evidence="2 3" key="1">
    <citation type="submission" date="2024-09" db="EMBL/GenBank/DDBJ databases">
        <authorList>
            <person name="Sun Q."/>
            <person name="Mori K."/>
        </authorList>
    </citation>
    <scope>NUCLEOTIDE SEQUENCE [LARGE SCALE GENOMIC DNA]</scope>
    <source>
        <strain evidence="2 3">CCM 7609</strain>
    </source>
</reference>
<feature type="region of interest" description="Disordered" evidence="1">
    <location>
        <begin position="98"/>
        <end position="119"/>
    </location>
</feature>
<proteinExistence type="predicted"/>
<feature type="region of interest" description="Disordered" evidence="1">
    <location>
        <begin position="1"/>
        <end position="71"/>
    </location>
</feature>
<feature type="compositionally biased region" description="Low complexity" evidence="1">
    <location>
        <begin position="149"/>
        <end position="161"/>
    </location>
</feature>
<organism evidence="2 3">
    <name type="scientific">Citricoccus parietis</name>
    <dbReference type="NCBI Taxonomy" id="592307"/>
    <lineage>
        <taxon>Bacteria</taxon>
        <taxon>Bacillati</taxon>
        <taxon>Actinomycetota</taxon>
        <taxon>Actinomycetes</taxon>
        <taxon>Micrococcales</taxon>
        <taxon>Micrococcaceae</taxon>
        <taxon>Citricoccus</taxon>
    </lineage>
</organism>
<feature type="compositionally biased region" description="Basic and acidic residues" evidence="1">
    <location>
        <begin position="48"/>
        <end position="57"/>
    </location>
</feature>